<dbReference type="InterPro" id="IPR001444">
    <property type="entry name" value="Flag_bb_rod_N"/>
</dbReference>
<dbReference type="InterPro" id="IPR037058">
    <property type="entry name" value="Falgellar_hook_FlgE_sf"/>
</dbReference>
<dbReference type="Pfam" id="PF00460">
    <property type="entry name" value="Flg_bb_rod"/>
    <property type="match status" value="1"/>
</dbReference>
<name>A0A2N1PSQ9_9BACT</name>
<dbReference type="GO" id="GO:0009424">
    <property type="term" value="C:bacterial-type flagellum hook"/>
    <property type="evidence" value="ECO:0007669"/>
    <property type="project" value="TreeGrafter"/>
</dbReference>
<dbReference type="InterPro" id="IPR053967">
    <property type="entry name" value="LlgE_F_G-like_D1"/>
</dbReference>
<evidence type="ECO:0000313" key="10">
    <source>
        <dbReference type="EMBL" id="PKK91379.1"/>
    </source>
</evidence>
<dbReference type="InterPro" id="IPR037925">
    <property type="entry name" value="FlgE/F/G-like"/>
</dbReference>
<evidence type="ECO:0000259" key="6">
    <source>
        <dbReference type="Pfam" id="PF00460"/>
    </source>
</evidence>
<feature type="domain" description="Flagellar basal body rod protein N-terminal" evidence="6">
    <location>
        <begin position="21"/>
        <end position="48"/>
    </location>
</feature>
<dbReference type="InterPro" id="IPR010930">
    <property type="entry name" value="Flg_bb/hook_C_dom"/>
</dbReference>
<comment type="caution">
    <text evidence="10">The sequence shown here is derived from an EMBL/GenBank/DDBJ whole genome shotgun (WGS) entry which is preliminary data.</text>
</comment>
<dbReference type="EMBL" id="PGXC01000003">
    <property type="protein sequence ID" value="PKK91379.1"/>
    <property type="molecule type" value="Genomic_DNA"/>
</dbReference>
<dbReference type="Gene3D" id="2.60.98.20">
    <property type="entry name" value="Flagellar hook protein FlgE"/>
    <property type="match status" value="1"/>
</dbReference>
<evidence type="ECO:0000259" key="8">
    <source>
        <dbReference type="Pfam" id="PF07559"/>
    </source>
</evidence>
<evidence type="ECO:0000313" key="11">
    <source>
        <dbReference type="Proteomes" id="UP000233256"/>
    </source>
</evidence>
<dbReference type="InterPro" id="IPR011491">
    <property type="entry name" value="FlgE_D2"/>
</dbReference>
<feature type="domain" description="Flagellar hook protein FlgE D2" evidence="8">
    <location>
        <begin position="196"/>
        <end position="371"/>
    </location>
</feature>
<keyword evidence="4 5" id="KW-0975">Bacterial flagellum</keyword>
<dbReference type="AlphaFoldDB" id="A0A2N1PSQ9"/>
<gene>
    <name evidence="10" type="ORF">CVV64_06330</name>
</gene>
<dbReference type="GO" id="GO:0009425">
    <property type="term" value="C:bacterial-type flagellum basal body"/>
    <property type="evidence" value="ECO:0007669"/>
    <property type="project" value="UniProtKB-SubCell"/>
</dbReference>
<dbReference type="Proteomes" id="UP000233256">
    <property type="component" value="Unassembled WGS sequence"/>
</dbReference>
<evidence type="ECO:0000259" key="7">
    <source>
        <dbReference type="Pfam" id="PF06429"/>
    </source>
</evidence>
<dbReference type="SUPFAM" id="SSF117143">
    <property type="entry name" value="Flagellar hook protein flgE"/>
    <property type="match status" value="1"/>
</dbReference>
<dbReference type="Pfam" id="PF22692">
    <property type="entry name" value="LlgE_F_G_D1"/>
    <property type="match status" value="1"/>
</dbReference>
<evidence type="ECO:0000256" key="1">
    <source>
        <dbReference type="ARBA" id="ARBA00004117"/>
    </source>
</evidence>
<evidence type="ECO:0000259" key="9">
    <source>
        <dbReference type="Pfam" id="PF22692"/>
    </source>
</evidence>
<accession>A0A2N1PSQ9</accession>
<comment type="function">
    <text evidence="5">A flexible structure which links the flagellar filament to the drive apparatus in the basal body.</text>
</comment>
<comment type="similarity">
    <text evidence="2 5">Belongs to the flagella basal body rod proteins family.</text>
</comment>
<proteinExistence type="inferred from homology"/>
<protein>
    <recommendedName>
        <fullName evidence="3 5">Flagellar hook protein FlgE</fullName>
    </recommendedName>
</protein>
<evidence type="ECO:0000256" key="4">
    <source>
        <dbReference type="ARBA" id="ARBA00023143"/>
    </source>
</evidence>
<evidence type="ECO:0000256" key="2">
    <source>
        <dbReference type="ARBA" id="ARBA00009677"/>
    </source>
</evidence>
<organism evidence="10 11">
    <name type="scientific">Candidatus Wallbacteria bacterium HGW-Wallbacteria-1</name>
    <dbReference type="NCBI Taxonomy" id="2013854"/>
    <lineage>
        <taxon>Bacteria</taxon>
        <taxon>Candidatus Walliibacteriota</taxon>
    </lineage>
</organism>
<feature type="domain" description="Flagellar basal-body/hook protein C-terminal" evidence="7">
    <location>
        <begin position="445"/>
        <end position="489"/>
    </location>
</feature>
<dbReference type="NCBIfam" id="TIGR03506">
    <property type="entry name" value="FlgEFG_subfam"/>
    <property type="match status" value="1"/>
</dbReference>
<dbReference type="GO" id="GO:0071978">
    <property type="term" value="P:bacterial-type flagellum-dependent swarming motility"/>
    <property type="evidence" value="ECO:0007669"/>
    <property type="project" value="TreeGrafter"/>
</dbReference>
<dbReference type="PANTHER" id="PTHR30435:SF1">
    <property type="entry name" value="FLAGELLAR HOOK PROTEIN FLGE"/>
    <property type="match status" value="1"/>
</dbReference>
<evidence type="ECO:0000256" key="3">
    <source>
        <dbReference type="ARBA" id="ARBA00019015"/>
    </source>
</evidence>
<feature type="domain" description="Flagellar hook protein FlgE/F/G-like D1" evidence="9">
    <location>
        <begin position="108"/>
        <end position="167"/>
    </location>
</feature>
<comment type="subcellular location">
    <subcellularLocation>
        <location evidence="1 5">Bacterial flagellum basal body</location>
    </subcellularLocation>
</comment>
<dbReference type="Pfam" id="PF07559">
    <property type="entry name" value="FlgE_D2"/>
    <property type="match status" value="1"/>
</dbReference>
<dbReference type="InterPro" id="IPR020013">
    <property type="entry name" value="Flagellar_FlgE/F/G"/>
</dbReference>
<sequence>MRFTHQMKGWVSIMMRSLFAGVSGLRNHQIKMDVIGNNIANINTIGFKKARANFQDVFSQNVRNSTPPTAERGGVNPLQIGLGTSLASVDNSFEQGKLQITERESDIAIQGAGFFIVNDSVQNLYTRVGTIEIDASGHFVHTATGNRLQGWLPTRSPDTGSIMIDRNKAIGDLDINGDDVRPGKKLPANATSTVHYGCNLDQSQPIGASHVTAIGVHDSLGREYSYQMRYEKMDTITWTENGETKSGNVWGYTASLPGDTPLNTPDTSTINPKPISLNLGDADGDGFTGFVVFDVSTGRVASGATAVQNGLIATADDYVDGMEIVARTNFVPSETDGGVASALPVQIYTNFDEVTEFASPMTTSAKAQNGYSLGVLETFNIDETGTITGVYSNGYKESLGQIALANFTNPSGLIKAGANMWSISTNSGLPQISAAREGGTGKISSGVLEQSNVELAAEFTDMIVTQRGFQANSRIITTADQMLQELVNLTR</sequence>
<dbReference type="GO" id="GO:0005829">
    <property type="term" value="C:cytosol"/>
    <property type="evidence" value="ECO:0007669"/>
    <property type="project" value="TreeGrafter"/>
</dbReference>
<dbReference type="PANTHER" id="PTHR30435">
    <property type="entry name" value="FLAGELLAR PROTEIN"/>
    <property type="match status" value="1"/>
</dbReference>
<evidence type="ECO:0000256" key="5">
    <source>
        <dbReference type="RuleBase" id="RU362116"/>
    </source>
</evidence>
<reference evidence="10 11" key="1">
    <citation type="journal article" date="2017" name="ISME J.">
        <title>Potential for microbial H2 and metal transformations associated with novel bacteria and archaea in deep terrestrial subsurface sediments.</title>
        <authorList>
            <person name="Hernsdorf A.W."/>
            <person name="Amano Y."/>
            <person name="Miyakawa K."/>
            <person name="Ise K."/>
            <person name="Suzuki Y."/>
            <person name="Anantharaman K."/>
            <person name="Probst A."/>
            <person name="Burstein D."/>
            <person name="Thomas B.C."/>
            <person name="Banfield J.F."/>
        </authorList>
    </citation>
    <scope>NUCLEOTIDE SEQUENCE [LARGE SCALE GENOMIC DNA]</scope>
    <source>
        <strain evidence="10">HGW-Wallbacteria-1</strain>
    </source>
</reference>
<dbReference type="Pfam" id="PF06429">
    <property type="entry name" value="Flg_bbr_C"/>
    <property type="match status" value="1"/>
</dbReference>